<dbReference type="InterPro" id="IPR006703">
    <property type="entry name" value="G_AIG1"/>
</dbReference>
<keyword evidence="3" id="KW-0342">GTP-binding</keyword>
<evidence type="ECO:0000259" key="6">
    <source>
        <dbReference type="PROSITE" id="PS51720"/>
    </source>
</evidence>
<dbReference type="InterPro" id="IPR027417">
    <property type="entry name" value="P-loop_NTPase"/>
</dbReference>
<keyword evidence="8" id="KW-1185">Reference proteome</keyword>
<dbReference type="PANTHER" id="PTHR10903:SF103">
    <property type="entry name" value="GTPASE IMAP FAMILY MEMBER GIMD1"/>
    <property type="match status" value="1"/>
</dbReference>
<feature type="domain" description="AIG1-type G" evidence="6">
    <location>
        <begin position="8"/>
        <end position="216"/>
    </location>
</feature>
<keyword evidence="2" id="KW-0547">Nucleotide-binding</keyword>
<evidence type="ECO:0000256" key="3">
    <source>
        <dbReference type="ARBA" id="ARBA00023134"/>
    </source>
</evidence>
<comment type="caution">
    <text evidence="7">The sequence shown here is derived from an EMBL/GenBank/DDBJ whole genome shotgun (WGS) entry which is preliminary data.</text>
</comment>
<accession>A0AAD7WPL0</accession>
<evidence type="ECO:0000256" key="1">
    <source>
        <dbReference type="ARBA" id="ARBA00008535"/>
    </source>
</evidence>
<gene>
    <name evidence="7" type="ORF">AAFF_G00350050</name>
</gene>
<dbReference type="InterPro" id="IPR045058">
    <property type="entry name" value="GIMA/IAN/Toc"/>
</dbReference>
<dbReference type="SUPFAM" id="SSF52540">
    <property type="entry name" value="P-loop containing nucleoside triphosphate hydrolases"/>
    <property type="match status" value="1"/>
</dbReference>
<proteinExistence type="inferred from homology"/>
<organism evidence="7 8">
    <name type="scientific">Aldrovandia affinis</name>
    <dbReference type="NCBI Taxonomy" id="143900"/>
    <lineage>
        <taxon>Eukaryota</taxon>
        <taxon>Metazoa</taxon>
        <taxon>Chordata</taxon>
        <taxon>Craniata</taxon>
        <taxon>Vertebrata</taxon>
        <taxon>Euteleostomi</taxon>
        <taxon>Actinopterygii</taxon>
        <taxon>Neopterygii</taxon>
        <taxon>Teleostei</taxon>
        <taxon>Notacanthiformes</taxon>
        <taxon>Halosauridae</taxon>
        <taxon>Aldrovandia</taxon>
    </lineage>
</organism>
<dbReference type="FunFam" id="3.40.50.300:FF:001392">
    <property type="entry name" value="GTPase IMAP family member GIMD1"/>
    <property type="match status" value="1"/>
</dbReference>
<dbReference type="PANTHER" id="PTHR10903">
    <property type="entry name" value="GTPASE, IMAP FAMILY MEMBER-RELATED"/>
    <property type="match status" value="1"/>
</dbReference>
<evidence type="ECO:0000256" key="2">
    <source>
        <dbReference type="ARBA" id="ARBA00022741"/>
    </source>
</evidence>
<protein>
    <recommendedName>
        <fullName evidence="4">GTPase IMAP family member GIMD1</fullName>
    </recommendedName>
    <alternativeName>
        <fullName evidence="5">GIMAP family P-loop NTPase domain-containing protein 1</fullName>
    </alternativeName>
</protein>
<dbReference type="Pfam" id="PF04548">
    <property type="entry name" value="AIG1"/>
    <property type="match status" value="1"/>
</dbReference>
<reference evidence="7" key="1">
    <citation type="journal article" date="2023" name="Science">
        <title>Genome structures resolve the early diversification of teleost fishes.</title>
        <authorList>
            <person name="Parey E."/>
            <person name="Louis A."/>
            <person name="Montfort J."/>
            <person name="Bouchez O."/>
            <person name="Roques C."/>
            <person name="Iampietro C."/>
            <person name="Lluch J."/>
            <person name="Castinel A."/>
            <person name="Donnadieu C."/>
            <person name="Desvignes T."/>
            <person name="Floi Bucao C."/>
            <person name="Jouanno E."/>
            <person name="Wen M."/>
            <person name="Mejri S."/>
            <person name="Dirks R."/>
            <person name="Jansen H."/>
            <person name="Henkel C."/>
            <person name="Chen W.J."/>
            <person name="Zahm M."/>
            <person name="Cabau C."/>
            <person name="Klopp C."/>
            <person name="Thompson A.W."/>
            <person name="Robinson-Rechavi M."/>
            <person name="Braasch I."/>
            <person name="Lecointre G."/>
            <person name="Bobe J."/>
            <person name="Postlethwait J.H."/>
            <person name="Berthelot C."/>
            <person name="Roest Crollius H."/>
            <person name="Guiguen Y."/>
        </authorList>
    </citation>
    <scope>NUCLEOTIDE SEQUENCE</scope>
    <source>
        <strain evidence="7">NC1722</strain>
    </source>
</reference>
<dbReference type="EMBL" id="JAINUG010000057">
    <property type="protein sequence ID" value="KAJ8403679.1"/>
    <property type="molecule type" value="Genomic_DNA"/>
</dbReference>
<evidence type="ECO:0000313" key="7">
    <source>
        <dbReference type="EMBL" id="KAJ8403679.1"/>
    </source>
</evidence>
<comment type="similarity">
    <text evidence="1">Belongs to the TRAFAC class TrmE-Era-EngA-EngB-Septin-like GTPase superfamily. AIG1/Toc34/Toc159-like paraseptin GTPase family. IAN subfamily.</text>
</comment>
<dbReference type="AlphaFoldDB" id="A0AAD7WPL0"/>
<dbReference type="GO" id="GO:0005525">
    <property type="term" value="F:GTP binding"/>
    <property type="evidence" value="ECO:0007669"/>
    <property type="project" value="UniProtKB-KW"/>
</dbReference>
<sequence length="216" mass="24218">MDPAEQKILHLNVLLLGTPQSGKSATGNTILGSFDFPSRFSPGAVTRECRLCCRTFPRFLRRQGTETALRLQVLDTPAYPNCLLSVEQVKQDIVVTAEHVFTPGPHVVALVLRADVPFCEEGCQLIQLAEDLLGPAWRNHSLLVLSHYDSMDKAGIREEEYLSLASGAFQALLESVQHRYHFIDNSTAWLQTEGRPLQDKLLSIAKQNKYKALQFR</sequence>
<evidence type="ECO:0000256" key="5">
    <source>
        <dbReference type="ARBA" id="ARBA00076741"/>
    </source>
</evidence>
<dbReference type="Proteomes" id="UP001221898">
    <property type="component" value="Unassembled WGS sequence"/>
</dbReference>
<dbReference type="Gene3D" id="3.40.50.300">
    <property type="entry name" value="P-loop containing nucleotide triphosphate hydrolases"/>
    <property type="match status" value="1"/>
</dbReference>
<evidence type="ECO:0000256" key="4">
    <source>
        <dbReference type="ARBA" id="ARBA00067123"/>
    </source>
</evidence>
<name>A0AAD7WPL0_9TELE</name>
<dbReference type="PROSITE" id="PS51720">
    <property type="entry name" value="G_AIG1"/>
    <property type="match status" value="1"/>
</dbReference>
<evidence type="ECO:0000313" key="8">
    <source>
        <dbReference type="Proteomes" id="UP001221898"/>
    </source>
</evidence>